<evidence type="ECO:0000313" key="5">
    <source>
        <dbReference type="EMBL" id="KAK2951152.1"/>
    </source>
</evidence>
<dbReference type="SUPFAM" id="SSF48452">
    <property type="entry name" value="TPR-like"/>
    <property type="match status" value="1"/>
</dbReference>
<comment type="similarity">
    <text evidence="1 4">Belongs to the SNAP family.</text>
</comment>
<dbReference type="Gene3D" id="1.25.40.10">
    <property type="entry name" value="Tetratricopeptide repeat domain"/>
    <property type="match status" value="1"/>
</dbReference>
<organism evidence="5 6">
    <name type="scientific">Blattamonas nauphoetae</name>
    <dbReference type="NCBI Taxonomy" id="2049346"/>
    <lineage>
        <taxon>Eukaryota</taxon>
        <taxon>Metamonada</taxon>
        <taxon>Preaxostyla</taxon>
        <taxon>Oxymonadida</taxon>
        <taxon>Blattamonas</taxon>
    </lineage>
</organism>
<dbReference type="EMBL" id="JARBJD010000123">
    <property type="protein sequence ID" value="KAK2951152.1"/>
    <property type="molecule type" value="Genomic_DNA"/>
</dbReference>
<sequence>MSGKTPEMIEAEADKNLTAIFRKQAKAEEAAELYQKAGNMYKINRQFQEAGRVFEKSAGALEKANGASFEIAAAFIEAAKVYKASSYQDYMRCEERAINLYIAEGQIKRAAPHLKTAAEAAEGNSDYDAAISHYQRAMEFFEIDDVKSTAQQCKLALANIQSLHKKDYKKAATLYEELARAYMDNNLTKFSAKDCFFRAAICRLAGLEDSDTESVKEKFSEYATIDPTLNDSFEQRLIMNICDAIANGDEEKYSDHVAEYDNLHRLDPWKVQMLLRVKETMQGDSSIL</sequence>
<comment type="caution">
    <text evidence="5">The sequence shown here is derived from an EMBL/GenBank/DDBJ whole genome shotgun (WGS) entry which is preliminary data.</text>
</comment>
<keyword evidence="3 4" id="KW-0653">Protein transport</keyword>
<comment type="subcellular location">
    <subcellularLocation>
        <location evidence="4">Membrane</location>
        <topology evidence="4">Peripheral membrane protein</topology>
    </subcellularLocation>
</comment>
<dbReference type="InterPro" id="IPR011990">
    <property type="entry name" value="TPR-like_helical_dom_sf"/>
</dbReference>
<evidence type="ECO:0000256" key="1">
    <source>
        <dbReference type="ARBA" id="ARBA00010050"/>
    </source>
</evidence>
<keyword evidence="4" id="KW-0472">Membrane</keyword>
<protein>
    <submittedName>
        <fullName evidence="5">Alpha-soluble NSF attachment protein</fullName>
    </submittedName>
</protein>
<reference evidence="5 6" key="1">
    <citation type="journal article" date="2022" name="bioRxiv">
        <title>Genomics of Preaxostyla Flagellates Illuminates Evolutionary Transitions and the Path Towards Mitochondrial Loss.</title>
        <authorList>
            <person name="Novak L.V.F."/>
            <person name="Treitli S.C."/>
            <person name="Pyrih J."/>
            <person name="Halakuc P."/>
            <person name="Pipaliya S.V."/>
            <person name="Vacek V."/>
            <person name="Brzon O."/>
            <person name="Soukal P."/>
            <person name="Eme L."/>
            <person name="Dacks J.B."/>
            <person name="Karnkowska A."/>
            <person name="Elias M."/>
            <person name="Hampl V."/>
        </authorList>
    </citation>
    <scope>NUCLEOTIDE SEQUENCE [LARGE SCALE GENOMIC DNA]</scope>
    <source>
        <strain evidence="5">NAU3</strain>
        <tissue evidence="5">Gut</tissue>
    </source>
</reference>
<evidence type="ECO:0000256" key="4">
    <source>
        <dbReference type="RuleBase" id="RU367013"/>
    </source>
</evidence>
<evidence type="ECO:0000256" key="2">
    <source>
        <dbReference type="ARBA" id="ARBA00022448"/>
    </source>
</evidence>
<keyword evidence="2 4" id="KW-0813">Transport</keyword>
<comment type="function">
    <text evidence="4">Required for vesicular transport between the endoplasmic reticulum and the Golgi apparatus.</text>
</comment>
<dbReference type="Proteomes" id="UP001281761">
    <property type="component" value="Unassembled WGS sequence"/>
</dbReference>
<evidence type="ECO:0000256" key="3">
    <source>
        <dbReference type="ARBA" id="ARBA00022927"/>
    </source>
</evidence>
<dbReference type="PANTHER" id="PTHR13768">
    <property type="entry name" value="SOLUBLE NSF ATTACHMENT PROTEIN SNAP"/>
    <property type="match status" value="1"/>
</dbReference>
<gene>
    <name evidence="5" type="ORF">BLNAU_13890</name>
</gene>
<dbReference type="PANTHER" id="PTHR13768:SF8">
    <property type="entry name" value="ALPHA-SOLUBLE NSF ATTACHMENT PROTEIN"/>
    <property type="match status" value="1"/>
</dbReference>
<keyword evidence="6" id="KW-1185">Reference proteome</keyword>
<evidence type="ECO:0000313" key="6">
    <source>
        <dbReference type="Proteomes" id="UP001281761"/>
    </source>
</evidence>
<keyword evidence="4" id="KW-0931">ER-Golgi transport</keyword>
<name>A0ABQ9XIF3_9EUKA</name>
<dbReference type="InterPro" id="IPR000744">
    <property type="entry name" value="NSF_attach"/>
</dbReference>
<dbReference type="CDD" id="cd15832">
    <property type="entry name" value="SNAP"/>
    <property type="match status" value="1"/>
</dbReference>
<accession>A0ABQ9XIF3</accession>
<dbReference type="PRINTS" id="PR00448">
    <property type="entry name" value="NSFATTACHMNT"/>
</dbReference>
<dbReference type="Pfam" id="PF14938">
    <property type="entry name" value="SNAP"/>
    <property type="match status" value="1"/>
</dbReference>
<proteinExistence type="inferred from homology"/>